<dbReference type="RefSeq" id="WP_227324209.1">
    <property type="nucleotide sequence ID" value="NZ_JAESVB010000065.1"/>
</dbReference>
<reference evidence="2" key="1">
    <citation type="journal article" date="2021" name="Microorganisms">
        <title>Acidisoma silvae sp. nov. and Acidisomacellulosilytica sp. nov., Two Acidophilic Bacteria Isolated from Decaying Wood, Hydrolyzing Cellulose and Producing Poly-3-hydroxybutyrate.</title>
        <authorList>
            <person name="Mieszkin S."/>
            <person name="Pouder E."/>
            <person name="Uroz S."/>
            <person name="Simon-Colin C."/>
            <person name="Alain K."/>
        </authorList>
    </citation>
    <scope>NUCLEOTIDE SEQUENCE</scope>
    <source>
        <strain evidence="2">HW T2.11</strain>
    </source>
</reference>
<dbReference type="EMBL" id="JAESVB010000065">
    <property type="protein sequence ID" value="MCB8878574.1"/>
    <property type="molecule type" value="Genomic_DNA"/>
</dbReference>
<evidence type="ECO:0000313" key="2">
    <source>
        <dbReference type="EMBL" id="MCB8878574.1"/>
    </source>
</evidence>
<comment type="caution">
    <text evidence="2">The sequence shown here is derived from an EMBL/GenBank/DDBJ whole genome shotgun (WGS) entry which is preliminary data.</text>
</comment>
<organism evidence="2 3">
    <name type="scientific">Acidisoma silvae</name>
    <dbReference type="NCBI Taxonomy" id="2802396"/>
    <lineage>
        <taxon>Bacteria</taxon>
        <taxon>Pseudomonadati</taxon>
        <taxon>Pseudomonadota</taxon>
        <taxon>Alphaproteobacteria</taxon>
        <taxon>Acetobacterales</taxon>
        <taxon>Acidocellaceae</taxon>
        <taxon>Acidisoma</taxon>
    </lineage>
</organism>
<reference evidence="2" key="2">
    <citation type="submission" date="2021-01" db="EMBL/GenBank/DDBJ databases">
        <authorList>
            <person name="Mieszkin S."/>
            <person name="Pouder E."/>
            <person name="Alain K."/>
        </authorList>
    </citation>
    <scope>NUCLEOTIDE SEQUENCE</scope>
    <source>
        <strain evidence="2">HW T2.11</strain>
    </source>
</reference>
<feature type="region of interest" description="Disordered" evidence="1">
    <location>
        <begin position="1"/>
        <end position="34"/>
    </location>
</feature>
<dbReference type="AlphaFoldDB" id="A0A963YXB6"/>
<dbReference type="Proteomes" id="UP000708298">
    <property type="component" value="Unassembled WGS sequence"/>
</dbReference>
<name>A0A963YXB6_9PROT</name>
<protein>
    <submittedName>
        <fullName evidence="2">Uncharacterized protein</fullName>
    </submittedName>
</protein>
<proteinExistence type="predicted"/>
<keyword evidence="3" id="KW-1185">Reference proteome</keyword>
<evidence type="ECO:0000256" key="1">
    <source>
        <dbReference type="SAM" id="MobiDB-lite"/>
    </source>
</evidence>
<sequence>MFRTPWDEDLAPAEAPPLPETMPPLPKKLGRRPTARDAIDPASVQEPGQGAWLYHRLTFTGSADRIAAFAAAARGSGIVPWRVDGARIEEDMFNLAVSQPKAMRSLTVEGCRILARQFRERVEARTARAAALVGTSRACAFDLHALLPVPADVLLHEPTHPKAQAWLLAHWGLSDQPRQVTSRPDARPGRRLPAGHTVLGYGFFTSGETPHVAMAKIAAAWPDLRVVLQPRLPPRPAD</sequence>
<evidence type="ECO:0000313" key="3">
    <source>
        <dbReference type="Proteomes" id="UP000708298"/>
    </source>
</evidence>
<feature type="compositionally biased region" description="Pro residues" evidence="1">
    <location>
        <begin position="14"/>
        <end position="26"/>
    </location>
</feature>
<gene>
    <name evidence="2" type="ORF">ASILVAE211_25620</name>
</gene>
<accession>A0A963YXB6</accession>